<dbReference type="AlphaFoldDB" id="A0AAV5E2G6"/>
<protein>
    <recommendedName>
        <fullName evidence="2">DUF2828 domain-containing protein</fullName>
    </recommendedName>
</protein>
<comment type="caution">
    <text evidence="3">The sequence shown here is derived from an EMBL/GenBank/DDBJ whole genome shotgun (WGS) entry which is preliminary data.</text>
</comment>
<dbReference type="EMBL" id="BQKI01000073">
    <property type="protein sequence ID" value="GJN16665.1"/>
    <property type="molecule type" value="Genomic_DNA"/>
</dbReference>
<feature type="region of interest" description="Disordered" evidence="1">
    <location>
        <begin position="71"/>
        <end position="101"/>
    </location>
</feature>
<dbReference type="Pfam" id="PF11443">
    <property type="entry name" value="DUF2828"/>
    <property type="match status" value="1"/>
</dbReference>
<evidence type="ECO:0000313" key="3">
    <source>
        <dbReference type="EMBL" id="GJN16665.1"/>
    </source>
</evidence>
<feature type="domain" description="DUF2828" evidence="2">
    <location>
        <begin position="18"/>
        <end position="67"/>
    </location>
</feature>
<accession>A0AAV5E2G6</accession>
<keyword evidence="4" id="KW-1185">Reference proteome</keyword>
<evidence type="ECO:0000259" key="2">
    <source>
        <dbReference type="Pfam" id="PF11443"/>
    </source>
</evidence>
<gene>
    <name evidence="3" type="primary">gb03680</name>
    <name evidence="3" type="ORF">PR202_gb03680</name>
</gene>
<dbReference type="InterPro" id="IPR058580">
    <property type="entry name" value="DUF2828"/>
</dbReference>
<evidence type="ECO:0000256" key="1">
    <source>
        <dbReference type="SAM" id="MobiDB-lite"/>
    </source>
</evidence>
<reference evidence="3" key="1">
    <citation type="journal article" date="2018" name="DNA Res.">
        <title>Multiple hybrid de novo genome assembly of finger millet, an orphan allotetraploid crop.</title>
        <authorList>
            <person name="Hatakeyama M."/>
            <person name="Aluri S."/>
            <person name="Balachadran M.T."/>
            <person name="Sivarajan S.R."/>
            <person name="Patrignani A."/>
            <person name="Gruter S."/>
            <person name="Poveda L."/>
            <person name="Shimizu-Inatsugi R."/>
            <person name="Baeten J."/>
            <person name="Francoijs K.J."/>
            <person name="Nataraja K.N."/>
            <person name="Reddy Y.A.N."/>
            <person name="Phadnis S."/>
            <person name="Ravikumar R.L."/>
            <person name="Schlapbach R."/>
            <person name="Sreeman S.M."/>
            <person name="Shimizu K.K."/>
        </authorList>
    </citation>
    <scope>NUCLEOTIDE SEQUENCE</scope>
</reference>
<sequence>MAAADSESASVRRRGSPVWSTFTNPCLRLFMVNAATPPERLLQALSAAWDHDPLTALKLVCQLRAMATERATASASTPPRSGCMRSIPTPWPATSRHSWSSGTSKISRKFYTSSSVAEILYRLVRQVGFQS</sequence>
<dbReference type="PANTHER" id="PTHR31373">
    <property type="entry name" value="OS06G0652100 PROTEIN"/>
    <property type="match status" value="1"/>
</dbReference>
<organism evidence="3 4">
    <name type="scientific">Eleusine coracana subsp. coracana</name>
    <dbReference type="NCBI Taxonomy" id="191504"/>
    <lineage>
        <taxon>Eukaryota</taxon>
        <taxon>Viridiplantae</taxon>
        <taxon>Streptophyta</taxon>
        <taxon>Embryophyta</taxon>
        <taxon>Tracheophyta</taxon>
        <taxon>Spermatophyta</taxon>
        <taxon>Magnoliopsida</taxon>
        <taxon>Liliopsida</taxon>
        <taxon>Poales</taxon>
        <taxon>Poaceae</taxon>
        <taxon>PACMAD clade</taxon>
        <taxon>Chloridoideae</taxon>
        <taxon>Cynodonteae</taxon>
        <taxon>Eleusininae</taxon>
        <taxon>Eleusine</taxon>
    </lineage>
</organism>
<dbReference type="InterPro" id="IPR011205">
    <property type="entry name" value="UCP015417_vWA"/>
</dbReference>
<reference evidence="3" key="2">
    <citation type="submission" date="2021-12" db="EMBL/GenBank/DDBJ databases">
        <title>Resequencing data analysis of finger millet.</title>
        <authorList>
            <person name="Hatakeyama M."/>
            <person name="Aluri S."/>
            <person name="Balachadran M.T."/>
            <person name="Sivarajan S.R."/>
            <person name="Poveda L."/>
            <person name="Shimizu-Inatsugi R."/>
            <person name="Schlapbach R."/>
            <person name="Sreeman S.M."/>
            <person name="Shimizu K.K."/>
        </authorList>
    </citation>
    <scope>NUCLEOTIDE SEQUENCE</scope>
</reference>
<proteinExistence type="predicted"/>
<name>A0AAV5E2G6_ELECO</name>
<dbReference type="PANTHER" id="PTHR31373:SF27">
    <property type="entry name" value="TROVE DOMAIN-CONTAINING PROTEIN"/>
    <property type="match status" value="1"/>
</dbReference>
<dbReference type="Proteomes" id="UP001054889">
    <property type="component" value="Unassembled WGS sequence"/>
</dbReference>
<evidence type="ECO:0000313" key="4">
    <source>
        <dbReference type="Proteomes" id="UP001054889"/>
    </source>
</evidence>